<dbReference type="InterPro" id="IPR001509">
    <property type="entry name" value="Epimerase_deHydtase"/>
</dbReference>
<keyword evidence="5" id="KW-1185">Reference proteome</keyword>
<proteinExistence type="predicted"/>
<sequence>MHVVITGANGFVGQALAREIQQCRRLGERSVTRLTLLDLNFEDMAPVPDFVYRHAGDLADDAWVRSVLANSPIDVMFHLASVPGGTAEKHYALARAVNLNATLTLLELCKEQAESGSNAAKFVFASSIAVFGEFPSQVTDETPLRPQMTYGAQKVIGEVLVEDFSRRGWVDGCSLRLPGVLARPAGPAGQLSAFMSDIIRELSAGRPFVCPTSPGATTWASSLPCVVENLLHAAVAGLNGAAGPRTFTLPTLRFSMAELVDAISEEYGVDAQPLVTWQPVELIEKLFGGYPPLETPSADAAGFVHDGDLNALVSRALAASTSANSP</sequence>
<dbReference type="SUPFAM" id="SSF51735">
    <property type="entry name" value="NAD(P)-binding Rossmann-fold domains"/>
    <property type="match status" value="1"/>
</dbReference>
<dbReference type="eggNOG" id="COG0451">
    <property type="taxonomic scope" value="Bacteria"/>
</dbReference>
<organism evidence="4 5">
    <name type="scientific">Marinobacterium lacunae</name>
    <dbReference type="NCBI Taxonomy" id="1232683"/>
    <lineage>
        <taxon>Bacteria</taxon>
        <taxon>Pseudomonadati</taxon>
        <taxon>Pseudomonadota</taxon>
        <taxon>Gammaproteobacteria</taxon>
        <taxon>Oceanospirillales</taxon>
        <taxon>Oceanospirillaceae</taxon>
        <taxon>Marinobacterium</taxon>
    </lineage>
</organism>
<dbReference type="PATRIC" id="fig|1232683.4.peg.2535"/>
<keyword evidence="2" id="KW-0119">Carbohydrate metabolism</keyword>
<dbReference type="Pfam" id="PF01370">
    <property type="entry name" value="Epimerase"/>
    <property type="match status" value="1"/>
</dbReference>
<keyword evidence="1" id="KW-0521">NADP</keyword>
<dbReference type="STRING" id="1232683.ADIMK_2584"/>
<evidence type="ECO:0000256" key="1">
    <source>
        <dbReference type="ARBA" id="ARBA00022857"/>
    </source>
</evidence>
<dbReference type="Proteomes" id="UP000028252">
    <property type="component" value="Unassembled WGS sequence"/>
</dbReference>
<evidence type="ECO:0000313" key="5">
    <source>
        <dbReference type="Proteomes" id="UP000028252"/>
    </source>
</evidence>
<dbReference type="OrthoDB" id="9801056at2"/>
<evidence type="ECO:0000313" key="4">
    <source>
        <dbReference type="EMBL" id="KEA63060.1"/>
    </source>
</evidence>
<evidence type="ECO:0000259" key="3">
    <source>
        <dbReference type="Pfam" id="PF01370"/>
    </source>
</evidence>
<dbReference type="Gene3D" id="3.90.25.10">
    <property type="entry name" value="UDP-galactose 4-epimerase, domain 1"/>
    <property type="match status" value="1"/>
</dbReference>
<comment type="caution">
    <text evidence="4">The sequence shown here is derived from an EMBL/GenBank/DDBJ whole genome shotgun (WGS) entry which is preliminary data.</text>
</comment>
<dbReference type="AlphaFoldDB" id="A0A081FX05"/>
<accession>A0A081FX05</accession>
<dbReference type="PANTHER" id="PTHR43103:SF3">
    <property type="entry name" value="ADP-L-GLYCERO-D-MANNO-HEPTOSE-6-EPIMERASE"/>
    <property type="match status" value="1"/>
</dbReference>
<evidence type="ECO:0000256" key="2">
    <source>
        <dbReference type="ARBA" id="ARBA00023277"/>
    </source>
</evidence>
<dbReference type="Gene3D" id="3.40.50.720">
    <property type="entry name" value="NAD(P)-binding Rossmann-like Domain"/>
    <property type="match status" value="1"/>
</dbReference>
<dbReference type="RefSeq" id="WP_036188860.1">
    <property type="nucleotide sequence ID" value="NZ_JMQN01000040.1"/>
</dbReference>
<dbReference type="EMBL" id="JMQN01000040">
    <property type="protein sequence ID" value="KEA63060.1"/>
    <property type="molecule type" value="Genomic_DNA"/>
</dbReference>
<gene>
    <name evidence="4" type="ORF">ADIMK_2584</name>
</gene>
<dbReference type="PANTHER" id="PTHR43103">
    <property type="entry name" value="NUCLEOSIDE-DIPHOSPHATE-SUGAR EPIMERASE"/>
    <property type="match status" value="1"/>
</dbReference>
<name>A0A081FX05_9GAMM</name>
<protein>
    <recommendedName>
        <fullName evidence="3">NAD-dependent epimerase/dehydratase domain-containing protein</fullName>
    </recommendedName>
</protein>
<feature type="domain" description="NAD-dependent epimerase/dehydratase" evidence="3">
    <location>
        <begin position="3"/>
        <end position="209"/>
    </location>
</feature>
<dbReference type="InterPro" id="IPR036291">
    <property type="entry name" value="NAD(P)-bd_dom_sf"/>
</dbReference>
<reference evidence="4 5" key="1">
    <citation type="submission" date="2014-04" db="EMBL/GenBank/DDBJ databases">
        <title>Marinobacterium kochiensis sp. nov., isolated from sediment sample collected from Kochi backwaters in Kerala, India.</title>
        <authorList>
            <person name="Singh A."/>
            <person name="Pinnaka A.K."/>
        </authorList>
    </citation>
    <scope>NUCLEOTIDE SEQUENCE [LARGE SCALE GENOMIC DNA]</scope>
    <source>
        <strain evidence="4 5">AK27</strain>
    </source>
</reference>